<dbReference type="Pfam" id="PF00534">
    <property type="entry name" value="Glycos_transf_1"/>
    <property type="match status" value="1"/>
</dbReference>
<dbReference type="InterPro" id="IPR001296">
    <property type="entry name" value="Glyco_trans_1"/>
</dbReference>
<dbReference type="RefSeq" id="WP_092215106.1">
    <property type="nucleotide sequence ID" value="NZ_CP030050.1"/>
</dbReference>
<dbReference type="PANTHER" id="PTHR12526:SF595">
    <property type="entry name" value="BLL5217 PROTEIN"/>
    <property type="match status" value="1"/>
</dbReference>
<feature type="domain" description="Glycosyl transferase family 1" evidence="1">
    <location>
        <begin position="169"/>
        <end position="310"/>
    </location>
</feature>
<dbReference type="SUPFAM" id="SSF53756">
    <property type="entry name" value="UDP-Glycosyltransferase/glycogen phosphorylase"/>
    <property type="match status" value="1"/>
</dbReference>
<dbReference type="GO" id="GO:0016757">
    <property type="term" value="F:glycosyltransferase activity"/>
    <property type="evidence" value="ECO:0007669"/>
    <property type="project" value="InterPro"/>
</dbReference>
<dbReference type="KEGG" id="barh:WN72_35925"/>
<dbReference type="CDD" id="cd03802">
    <property type="entry name" value="GT4_AviGT4-like"/>
    <property type="match status" value="1"/>
</dbReference>
<evidence type="ECO:0000259" key="1">
    <source>
        <dbReference type="Pfam" id="PF00534"/>
    </source>
</evidence>
<organism evidence="3 4">
    <name type="scientific">Bradyrhizobium arachidis</name>
    <dbReference type="NCBI Taxonomy" id="858423"/>
    <lineage>
        <taxon>Bacteria</taxon>
        <taxon>Pseudomonadati</taxon>
        <taxon>Pseudomonadota</taxon>
        <taxon>Alphaproteobacteria</taxon>
        <taxon>Hyphomicrobiales</taxon>
        <taxon>Nitrobacteraceae</taxon>
        <taxon>Bradyrhizobium</taxon>
    </lineage>
</organism>
<gene>
    <name evidence="3" type="ORF">WN72_35925</name>
</gene>
<protein>
    <submittedName>
        <fullName evidence="3">Glycosyltransferase family 4 protein</fullName>
    </submittedName>
</protein>
<dbReference type="Proteomes" id="UP000594015">
    <property type="component" value="Chromosome"/>
</dbReference>
<dbReference type="InterPro" id="IPR028098">
    <property type="entry name" value="Glyco_trans_4-like_N"/>
</dbReference>
<evidence type="ECO:0000313" key="3">
    <source>
        <dbReference type="EMBL" id="QOZ71099.1"/>
    </source>
</evidence>
<dbReference type="Gene3D" id="3.40.50.2000">
    <property type="entry name" value="Glycogen Phosphorylase B"/>
    <property type="match status" value="2"/>
</dbReference>
<evidence type="ECO:0000313" key="4">
    <source>
        <dbReference type="Proteomes" id="UP000594015"/>
    </source>
</evidence>
<dbReference type="Pfam" id="PF13439">
    <property type="entry name" value="Glyco_transf_4"/>
    <property type="match status" value="1"/>
</dbReference>
<sequence length="342" mass="38139">MRIAQLAPLAESVPPKLYGGTERVISWLVNELIDLGHDVTLFASGDSSTKAKLHPVWPRALRLGRRGVDPNAACAMMIEAIAERARDFDVIHSHVDWLPLPVLSRTGVPFLTTMHGRLDLPGLSDVIGTFYRARFVSISDNQRRPLPDANWITTIPHGLPKDLFRPSYEPGSYLAFLGRLTAEKGPEAAIRIARAVRMPLRIAAKIPRSETAYFKKKLEPEIDGEKIQLVGEVDEVRKQPFLAGAAALLFPIDWPEPFGLVMIEAMACGTPVIAYRSGSVPEVVEDGVTGFIVESEEQAIEAVKEAARLDRRKVRARFDARFLASRMAREYESRYRELTFQA</sequence>
<accession>A0AAE7NSC2</accession>
<evidence type="ECO:0000259" key="2">
    <source>
        <dbReference type="Pfam" id="PF13439"/>
    </source>
</evidence>
<dbReference type="AlphaFoldDB" id="A0AAE7NSC2"/>
<proteinExistence type="predicted"/>
<feature type="domain" description="Glycosyltransferase subfamily 4-like N-terminal" evidence="2">
    <location>
        <begin position="18"/>
        <end position="121"/>
    </location>
</feature>
<reference evidence="3 4" key="1">
    <citation type="submission" date="2018-06" db="EMBL/GenBank/DDBJ databases">
        <title>Comparative genomics of Bradyrhizobium nodulating Arachidis hypogaea.</title>
        <authorList>
            <person name="Li Y."/>
        </authorList>
    </citation>
    <scope>NUCLEOTIDE SEQUENCE [LARGE SCALE GENOMIC DNA]</scope>
    <source>
        <strain evidence="3 4">CCBAU 051107</strain>
    </source>
</reference>
<dbReference type="PANTHER" id="PTHR12526">
    <property type="entry name" value="GLYCOSYLTRANSFERASE"/>
    <property type="match status" value="1"/>
</dbReference>
<dbReference type="EMBL" id="CP030050">
    <property type="protein sequence ID" value="QOZ71099.1"/>
    <property type="molecule type" value="Genomic_DNA"/>
</dbReference>
<name>A0AAE7NSC2_9BRAD</name>